<keyword evidence="1" id="KW-0285">Flavoprotein</keyword>
<dbReference type="Gene3D" id="3.50.50.60">
    <property type="entry name" value="FAD/NAD(P)-binding domain"/>
    <property type="match status" value="2"/>
</dbReference>
<protein>
    <submittedName>
        <fullName evidence="3">YpdA family putative bacillithiol disulfide reductase</fullName>
    </submittedName>
</protein>
<dbReference type="EMBL" id="DSVI01000025">
    <property type="protein sequence ID" value="HGT49096.1"/>
    <property type="molecule type" value="Genomic_DNA"/>
</dbReference>
<gene>
    <name evidence="3" type="primary">ypdA</name>
    <name evidence="3" type="ORF">ENS56_13750</name>
</gene>
<dbReference type="InterPro" id="IPR023856">
    <property type="entry name" value="Bdr"/>
</dbReference>
<name>A0A832G8B0_9BACT</name>
<dbReference type="NCBIfam" id="TIGR04018">
    <property type="entry name" value="Bthiol_YpdA"/>
    <property type="match status" value="1"/>
</dbReference>
<reference evidence="3" key="1">
    <citation type="journal article" date="2020" name="mSystems">
        <title>Genome- and Community-Level Interaction Insights into Carbon Utilization and Element Cycling Functions of Hydrothermarchaeota in Hydrothermal Sediment.</title>
        <authorList>
            <person name="Zhou Z."/>
            <person name="Liu Y."/>
            <person name="Xu W."/>
            <person name="Pan J."/>
            <person name="Luo Z.H."/>
            <person name="Li M."/>
        </authorList>
    </citation>
    <scope>NUCLEOTIDE SEQUENCE [LARGE SCALE GENOMIC DNA]</scope>
    <source>
        <strain evidence="3">SpSt-500</strain>
    </source>
</reference>
<dbReference type="PRINTS" id="PR00368">
    <property type="entry name" value="FADPNR"/>
</dbReference>
<dbReference type="AlphaFoldDB" id="A0A832G8B0"/>
<accession>A0A832G8B0</accession>
<organism evidence="3">
    <name type="scientific">Ignavibacterium album</name>
    <dbReference type="NCBI Taxonomy" id="591197"/>
    <lineage>
        <taxon>Bacteria</taxon>
        <taxon>Pseudomonadati</taxon>
        <taxon>Ignavibacteriota</taxon>
        <taxon>Ignavibacteria</taxon>
        <taxon>Ignavibacteriales</taxon>
        <taxon>Ignavibacteriaceae</taxon>
        <taxon>Ignavibacterium</taxon>
    </lineage>
</organism>
<evidence type="ECO:0000256" key="1">
    <source>
        <dbReference type="ARBA" id="ARBA00022630"/>
    </source>
</evidence>
<comment type="caution">
    <text evidence="3">The sequence shown here is derived from an EMBL/GenBank/DDBJ whole genome shotgun (WGS) entry which is preliminary data.</text>
</comment>
<dbReference type="GO" id="GO:0016491">
    <property type="term" value="F:oxidoreductase activity"/>
    <property type="evidence" value="ECO:0007669"/>
    <property type="project" value="UniProtKB-KW"/>
</dbReference>
<dbReference type="PRINTS" id="PR00469">
    <property type="entry name" value="PNDRDTASEII"/>
</dbReference>
<evidence type="ECO:0000256" key="2">
    <source>
        <dbReference type="ARBA" id="ARBA00023002"/>
    </source>
</evidence>
<dbReference type="InterPro" id="IPR050097">
    <property type="entry name" value="Ferredoxin-NADP_redctase_2"/>
</dbReference>
<dbReference type="InterPro" id="IPR036188">
    <property type="entry name" value="FAD/NAD-bd_sf"/>
</dbReference>
<evidence type="ECO:0000313" key="3">
    <source>
        <dbReference type="EMBL" id="HGT49096.1"/>
    </source>
</evidence>
<dbReference type="SUPFAM" id="SSF51905">
    <property type="entry name" value="FAD/NAD(P)-binding domain"/>
    <property type="match status" value="1"/>
</dbReference>
<sequence length="322" mass="36722">MEFNTIIIGAGPIGLTCGIEATKRNLSYIIIDKGCIVNSVFNYPVNMTFFSTSDRLEIGNVPFVSHGDKPTRREALEYYRRVVDAWKLKINTYEKVLSIQKRNNSFIVITTRNEYYSENVIIATGFFDFPNMLNVLGESLPKVMHYFKEAHPFAYKKVAVIGAGNSAVDVALETFRRGAEVTMIIREDKLKDSVKYWVKPDIENRIKEGSIKAFYNSAVTEIKEEEIIIKTPEGIKTLENDFVLAMTGYHPDYDFLSKAGIKFSSDENKTPLFDQETFQTNIEGLFLAGVVCGGMETNKWFIENSRDHAEKIFNYITQNKNL</sequence>
<dbReference type="Pfam" id="PF13738">
    <property type="entry name" value="Pyr_redox_3"/>
    <property type="match status" value="1"/>
</dbReference>
<proteinExistence type="predicted"/>
<dbReference type="PANTHER" id="PTHR48105">
    <property type="entry name" value="THIOREDOXIN REDUCTASE 1-RELATED-RELATED"/>
    <property type="match status" value="1"/>
</dbReference>
<keyword evidence="2" id="KW-0560">Oxidoreductase</keyword>